<comment type="caution">
    <text evidence="5">The sequence shown here is derived from an EMBL/GenBank/DDBJ whole genome shotgun (WGS) entry which is preliminary data.</text>
</comment>
<dbReference type="AlphaFoldDB" id="A0A1Q8RBY9"/>
<organism evidence="5 6">
    <name type="scientific">Colletotrichum chlorophyti</name>
    <dbReference type="NCBI Taxonomy" id="708187"/>
    <lineage>
        <taxon>Eukaryota</taxon>
        <taxon>Fungi</taxon>
        <taxon>Dikarya</taxon>
        <taxon>Ascomycota</taxon>
        <taxon>Pezizomycotina</taxon>
        <taxon>Sordariomycetes</taxon>
        <taxon>Hypocreomycetidae</taxon>
        <taxon>Glomerellales</taxon>
        <taxon>Glomerellaceae</taxon>
        <taxon>Colletotrichum</taxon>
    </lineage>
</organism>
<dbReference type="InterPro" id="IPR008271">
    <property type="entry name" value="Ser/Thr_kinase_AS"/>
</dbReference>
<feature type="region of interest" description="Disordered" evidence="3">
    <location>
        <begin position="211"/>
        <end position="251"/>
    </location>
</feature>
<keyword evidence="5" id="KW-0418">Kinase</keyword>
<feature type="region of interest" description="Disordered" evidence="3">
    <location>
        <begin position="1"/>
        <end position="26"/>
    </location>
</feature>
<evidence type="ECO:0000256" key="1">
    <source>
        <dbReference type="ARBA" id="ARBA00022741"/>
    </source>
</evidence>
<accession>A0A1Q8RBY9</accession>
<protein>
    <submittedName>
        <fullName evidence="5">Calcium/calmodulin-dependent protein kinase type 1</fullName>
    </submittedName>
</protein>
<evidence type="ECO:0000259" key="4">
    <source>
        <dbReference type="PROSITE" id="PS50011"/>
    </source>
</evidence>
<keyword evidence="1" id="KW-0547">Nucleotide-binding</keyword>
<dbReference type="STRING" id="708187.A0A1Q8RBY9"/>
<dbReference type="GO" id="GO:0005737">
    <property type="term" value="C:cytoplasm"/>
    <property type="evidence" value="ECO:0007669"/>
    <property type="project" value="TreeGrafter"/>
</dbReference>
<dbReference type="Gene3D" id="1.10.510.10">
    <property type="entry name" value="Transferase(Phosphotransferase) domain 1"/>
    <property type="match status" value="1"/>
</dbReference>
<dbReference type="GO" id="GO:0005524">
    <property type="term" value="F:ATP binding"/>
    <property type="evidence" value="ECO:0007669"/>
    <property type="project" value="UniProtKB-KW"/>
</dbReference>
<keyword evidence="5" id="KW-0808">Transferase</keyword>
<dbReference type="GO" id="GO:0035556">
    <property type="term" value="P:intracellular signal transduction"/>
    <property type="evidence" value="ECO:0007669"/>
    <property type="project" value="TreeGrafter"/>
</dbReference>
<feature type="compositionally biased region" description="Basic and acidic residues" evidence="3">
    <location>
        <begin position="237"/>
        <end position="251"/>
    </location>
</feature>
<dbReference type="Pfam" id="PF00069">
    <property type="entry name" value="Pkinase"/>
    <property type="match status" value="1"/>
</dbReference>
<feature type="compositionally biased region" description="Low complexity" evidence="3">
    <location>
        <begin position="211"/>
        <end position="223"/>
    </location>
</feature>
<dbReference type="EMBL" id="MPGH01000240">
    <property type="protein sequence ID" value="OLN81867.1"/>
    <property type="molecule type" value="Genomic_DNA"/>
</dbReference>
<evidence type="ECO:0000313" key="5">
    <source>
        <dbReference type="EMBL" id="OLN81867.1"/>
    </source>
</evidence>
<keyword evidence="2" id="KW-0067">ATP-binding</keyword>
<dbReference type="InterPro" id="IPR011009">
    <property type="entry name" value="Kinase-like_dom_sf"/>
</dbReference>
<dbReference type="PROSITE" id="PS50011">
    <property type="entry name" value="PROTEIN_KINASE_DOM"/>
    <property type="match status" value="1"/>
</dbReference>
<proteinExistence type="predicted"/>
<keyword evidence="6" id="KW-1185">Reference proteome</keyword>
<sequence length="624" mass="69940">MGDRRVPGSEEPSEEKTEPFSQSEIDARLRSIRVEEPLDLPQADVVPLDKLRVEDHHHKQGIRILVRPLTRSRSVSPGNYDNCQWLALRAEVASEQEPQHKVLAVSQTSRDIKFSVRIPPERLDDNTPRPPLWCELYYDPASDNQILLNRSDVPISLTRISDGPNACASWTVNPGTPKALSPGTWRINVREVEVLDFRILEKPPAFFMSAEPAEASSSPSPDALNASGKRSFAADQNESRTEKKARTTDDTAVVKEKEKEDGVIMFLRPAAKPLVFPLPTEAKGRELVASNGNALLDVQREETIVLPGGCEIDEYTVTKRDQIASTTLSSVFTAEHSNVPDGIVTVKVLKTRSANPNAKPQDNERNVIRQADMWLREYQSQDDLHHESIVKLYGGDARYLSLYMEHVDAKDLSAKGFWRNQVDQNFMGTRADAFTIMRDISGALHYLHSKGLVHNDIKPANILYSPSRGAVLCDFGLSTHTSGPVTTGGTPYYIPPEFIGKKLRGPPSDVWALGVTMLYVLGLLPFPDSRSRKGPQPLYWMIADVNRPATQQRNSNPPCMHAVDFMYIWLSEVALARDRLYPRNKLERLVSDMLIPVPTQRITMARVVRELFLMEQQAAVAAKR</sequence>
<dbReference type="PROSITE" id="PS00108">
    <property type="entry name" value="PROTEIN_KINASE_ST"/>
    <property type="match status" value="1"/>
</dbReference>
<evidence type="ECO:0000256" key="2">
    <source>
        <dbReference type="ARBA" id="ARBA00022840"/>
    </source>
</evidence>
<dbReference type="OrthoDB" id="346907at2759"/>
<evidence type="ECO:0000256" key="3">
    <source>
        <dbReference type="SAM" id="MobiDB-lite"/>
    </source>
</evidence>
<feature type="domain" description="Protein kinase" evidence="4">
    <location>
        <begin position="317"/>
        <end position="613"/>
    </location>
</feature>
<dbReference type="GO" id="GO:0004674">
    <property type="term" value="F:protein serine/threonine kinase activity"/>
    <property type="evidence" value="ECO:0007669"/>
    <property type="project" value="TreeGrafter"/>
</dbReference>
<evidence type="ECO:0000313" key="6">
    <source>
        <dbReference type="Proteomes" id="UP000186583"/>
    </source>
</evidence>
<dbReference type="PANTHER" id="PTHR24346:SF30">
    <property type="entry name" value="MATERNAL EMBRYONIC LEUCINE ZIPPER KINASE"/>
    <property type="match status" value="1"/>
</dbReference>
<feature type="compositionally biased region" description="Basic and acidic residues" evidence="3">
    <location>
        <begin position="1"/>
        <end position="18"/>
    </location>
</feature>
<dbReference type="Gene3D" id="3.30.200.20">
    <property type="entry name" value="Phosphorylase Kinase, domain 1"/>
    <property type="match status" value="1"/>
</dbReference>
<gene>
    <name evidence="5" type="ORF">CCHL11_07011</name>
</gene>
<dbReference type="InterPro" id="IPR000719">
    <property type="entry name" value="Prot_kinase_dom"/>
</dbReference>
<dbReference type="Proteomes" id="UP000186583">
    <property type="component" value="Unassembled WGS sequence"/>
</dbReference>
<dbReference type="PANTHER" id="PTHR24346">
    <property type="entry name" value="MAP/MICROTUBULE AFFINITY-REGULATING KINASE"/>
    <property type="match status" value="1"/>
</dbReference>
<name>A0A1Q8RBY9_9PEZI</name>
<reference evidence="5 6" key="1">
    <citation type="submission" date="2016-11" db="EMBL/GenBank/DDBJ databases">
        <title>Draft Genome Assembly of Colletotrichum chlorophyti a pathogen of herbaceous plants.</title>
        <authorList>
            <person name="Gan P."/>
            <person name="Narusaka M."/>
            <person name="Tsushima A."/>
            <person name="Narusaka Y."/>
            <person name="Takano Y."/>
            <person name="Shirasu K."/>
        </authorList>
    </citation>
    <scope>NUCLEOTIDE SEQUENCE [LARGE SCALE GENOMIC DNA]</scope>
    <source>
        <strain evidence="5 6">NTL11</strain>
    </source>
</reference>
<dbReference type="SUPFAM" id="SSF56112">
    <property type="entry name" value="Protein kinase-like (PK-like)"/>
    <property type="match status" value="1"/>
</dbReference>
<dbReference type="SMART" id="SM00220">
    <property type="entry name" value="S_TKc"/>
    <property type="match status" value="1"/>
</dbReference>